<dbReference type="KEGG" id="vrm:44547418_01884"/>
<evidence type="ECO:0000313" key="3">
    <source>
        <dbReference type="Proteomes" id="UP000214973"/>
    </source>
</evidence>
<feature type="binding site" evidence="1">
    <location>
        <position position="18"/>
    </location>
    <ligand>
        <name>Zn(2+)</name>
        <dbReference type="ChEBI" id="CHEBI:29105"/>
    </ligand>
</feature>
<name>A0A239ZYM7_9FIRM</name>
<dbReference type="SUPFAM" id="SSF48150">
    <property type="entry name" value="DNA-glycosylase"/>
    <property type="match status" value="1"/>
</dbReference>
<dbReference type="Gene3D" id="1.10.340.30">
    <property type="entry name" value="Hypothetical protein, domain 2"/>
    <property type="match status" value="1"/>
</dbReference>
<dbReference type="Proteomes" id="UP000214973">
    <property type="component" value="Chromosome 1"/>
</dbReference>
<dbReference type="InterPro" id="IPR011257">
    <property type="entry name" value="DNA_glycosylase"/>
</dbReference>
<feature type="binding site" evidence="1">
    <location>
        <position position="6"/>
    </location>
    <ligand>
        <name>Zn(2+)</name>
        <dbReference type="ChEBI" id="CHEBI:29105"/>
    </ligand>
</feature>
<keyword evidence="2" id="KW-0326">Glycosidase</keyword>
<dbReference type="GO" id="GO:0008725">
    <property type="term" value="F:DNA-3-methyladenine glycosylase activity"/>
    <property type="evidence" value="ECO:0007669"/>
    <property type="project" value="UniProtKB-EC"/>
</dbReference>
<gene>
    <name evidence="2" type="primary">tag</name>
    <name evidence="2" type="ORF">SAMEA44547418_01884</name>
</gene>
<organism evidence="2 3">
    <name type="scientific">Veillonella rodentium</name>
    <dbReference type="NCBI Taxonomy" id="248315"/>
    <lineage>
        <taxon>Bacteria</taxon>
        <taxon>Bacillati</taxon>
        <taxon>Bacillota</taxon>
        <taxon>Negativicutes</taxon>
        <taxon>Veillonellales</taxon>
        <taxon>Veillonellaceae</taxon>
        <taxon>Veillonella</taxon>
    </lineage>
</organism>
<keyword evidence="2" id="KW-0378">Hydrolase</keyword>
<dbReference type="Pfam" id="PF03352">
    <property type="entry name" value="Adenine_glyco"/>
    <property type="match status" value="1"/>
</dbReference>
<sequence>MEKFICEWPTTPLYHAYHDYEWGRPVHDDQHQFEHLCLENLQCGLSWLTILNKREIIRSCFDHFDIDKVARYTEDDVQRILQTEGMIKARRKIEAIINNARAFQEVQREFGSFCDYIWAFTGHKTIIYDGHPEGKVPPKNGLSTRISQDLKRRGFKFVGPVTIYAHMQAAGLINDHAKDCPCFHEINANADVVHLPADDE</sequence>
<proteinExistence type="predicted"/>
<dbReference type="PANTHER" id="PTHR30037">
    <property type="entry name" value="DNA-3-METHYLADENINE GLYCOSYLASE 1"/>
    <property type="match status" value="1"/>
</dbReference>
<keyword evidence="1" id="KW-0862">Zinc</keyword>
<accession>A0A239ZYM7</accession>
<keyword evidence="3" id="KW-1185">Reference proteome</keyword>
<dbReference type="AlphaFoldDB" id="A0A239ZYM7"/>
<protein>
    <submittedName>
        <fullName evidence="2">DNA-3-methyladenine glycosylase 1</fullName>
        <ecNumber evidence="2">3.2.2.20</ecNumber>
    </submittedName>
</protein>
<dbReference type="GO" id="GO:0006284">
    <property type="term" value="P:base-excision repair"/>
    <property type="evidence" value="ECO:0007669"/>
    <property type="project" value="InterPro"/>
</dbReference>
<dbReference type="EMBL" id="LT906470">
    <property type="protein sequence ID" value="SNV76127.1"/>
    <property type="molecule type" value="Genomic_DNA"/>
</dbReference>
<dbReference type="PANTHER" id="PTHR30037:SF4">
    <property type="entry name" value="DNA-3-METHYLADENINE GLYCOSYLASE I"/>
    <property type="match status" value="1"/>
</dbReference>
<feature type="binding site" evidence="1">
    <location>
        <position position="176"/>
    </location>
    <ligand>
        <name>Zn(2+)</name>
        <dbReference type="ChEBI" id="CHEBI:29105"/>
    </ligand>
</feature>
<feature type="binding site" evidence="1">
    <location>
        <position position="180"/>
    </location>
    <ligand>
        <name>Zn(2+)</name>
        <dbReference type="ChEBI" id="CHEBI:29105"/>
    </ligand>
</feature>
<dbReference type="GO" id="GO:0046872">
    <property type="term" value="F:metal ion binding"/>
    <property type="evidence" value="ECO:0007669"/>
    <property type="project" value="UniProtKB-KW"/>
</dbReference>
<dbReference type="RefSeq" id="WP_095066648.1">
    <property type="nucleotide sequence ID" value="NZ_LT906470.1"/>
</dbReference>
<evidence type="ECO:0000313" key="2">
    <source>
        <dbReference type="EMBL" id="SNV76127.1"/>
    </source>
</evidence>
<dbReference type="InterPro" id="IPR005019">
    <property type="entry name" value="Adenine_glyco"/>
</dbReference>
<evidence type="ECO:0000256" key="1">
    <source>
        <dbReference type="PIRSR" id="PIRSR605019-1"/>
    </source>
</evidence>
<dbReference type="EC" id="3.2.2.20" evidence="2"/>
<reference evidence="2 3" key="1">
    <citation type="submission" date="2017-06" db="EMBL/GenBank/DDBJ databases">
        <authorList>
            <consortium name="Pathogen Informatics"/>
        </authorList>
    </citation>
    <scope>NUCLEOTIDE SEQUENCE [LARGE SCALE GENOMIC DNA]</scope>
    <source>
        <strain evidence="2 3">NCTC12018</strain>
    </source>
</reference>
<keyword evidence="1" id="KW-0479">Metal-binding</keyword>
<dbReference type="InterPro" id="IPR052891">
    <property type="entry name" value="DNA-3mA_glycosylase"/>
</dbReference>